<sequence>MKKWNISLLVFLISIFFLIGCSNSEKKTSEINLEQLSRVDIKEVNSDESYSEAIIITEKETVDLLSKIFEQIKWEQNVKAEMSRKEDVRATLFFNFDKNMPEKLVEYLIWFNQGNETATIIAKDENAYGTLEKENVQNLNDILLKNN</sequence>
<keyword evidence="2" id="KW-1185">Reference proteome</keyword>
<dbReference type="Proteomes" id="UP001364890">
    <property type="component" value="Unassembled WGS sequence"/>
</dbReference>
<organism evidence="1 2">
    <name type="scientific">Psychrobacillus mangrovi</name>
    <dbReference type="NCBI Taxonomy" id="3117745"/>
    <lineage>
        <taxon>Bacteria</taxon>
        <taxon>Bacillati</taxon>
        <taxon>Bacillota</taxon>
        <taxon>Bacilli</taxon>
        <taxon>Bacillales</taxon>
        <taxon>Bacillaceae</taxon>
        <taxon>Psychrobacillus</taxon>
    </lineage>
</organism>
<dbReference type="EMBL" id="JBAWSY010000001">
    <property type="protein sequence ID" value="MEI4768236.1"/>
    <property type="molecule type" value="Genomic_DNA"/>
</dbReference>
<name>A0ABU8F2G1_9BACI</name>
<gene>
    <name evidence="1" type="ORF">WAX74_01015</name>
</gene>
<dbReference type="PROSITE" id="PS51257">
    <property type="entry name" value="PROKAR_LIPOPROTEIN"/>
    <property type="match status" value="1"/>
</dbReference>
<evidence type="ECO:0008006" key="3">
    <source>
        <dbReference type="Google" id="ProtNLM"/>
    </source>
</evidence>
<evidence type="ECO:0000313" key="1">
    <source>
        <dbReference type="EMBL" id="MEI4768236.1"/>
    </source>
</evidence>
<evidence type="ECO:0000313" key="2">
    <source>
        <dbReference type="Proteomes" id="UP001364890"/>
    </source>
</evidence>
<dbReference type="RefSeq" id="WP_336495794.1">
    <property type="nucleotide sequence ID" value="NZ_JBAWSY010000001.1"/>
</dbReference>
<protein>
    <recommendedName>
        <fullName evidence="3">Lipoprotein</fullName>
    </recommendedName>
</protein>
<accession>A0ABU8F2G1</accession>
<reference evidence="1 2" key="1">
    <citation type="submission" date="2024-01" db="EMBL/GenBank/DDBJ databases">
        <title>Seven novel Bacillus-like species.</title>
        <authorList>
            <person name="Liu G."/>
        </authorList>
    </citation>
    <scope>NUCLEOTIDE SEQUENCE [LARGE SCALE GENOMIC DNA]</scope>
    <source>
        <strain evidence="1 2">FJAT-51614</strain>
    </source>
</reference>
<proteinExistence type="predicted"/>
<comment type="caution">
    <text evidence="1">The sequence shown here is derived from an EMBL/GenBank/DDBJ whole genome shotgun (WGS) entry which is preliminary data.</text>
</comment>